<gene>
    <name evidence="2" type="ORF">HPATCC43504_00452</name>
</gene>
<evidence type="ECO:0000313" key="2">
    <source>
        <dbReference type="EMBL" id="BBI22387.1"/>
    </source>
</evidence>
<sequence length="719" mass="78877">MKFLCIKEKSIKRRKHEKIPLTLSLSLIASLSRAEDDGFYMSVGYQIGEAVQQVKNTGALQNLADRYDNLSNLLNQYNYLNSLVNLASTPSAITGAIGNLSSSAINLTSATTTSPAYQAVALALNAAVGMWQVIAFGISCGPGPNLGPEHLENGGVRSFDNTPNYSYGTNSGTTTTTCNGASNVGPNGILSSSEYQVLNTAYQTIQTALNQNQGGGMPALNDTTKTGVVNIQQTNYRTTTQNNIIEHYYTENGKEIPTSYSGGSSLPLSIKLTYHNDAEYLLQQAATIMQVLITQKPHVQTSNGGKAWGLSSTPGNVVDIFGPSFNAINEMIKNAQAVLEKTKQLNANENTQITQPNNFNPYTSKDKGFAQEMLNRANAQAEILNLAKQVADNFHSIQGPIQGDLEECKAGSAGVITNNTWGSGCAFVKETLNSLEQHTAYYGNQVNQDRALSQTILNFKEALNTLNKDSTAINSGISNLPNAKSLQNMTHSTQNPNSPEGLLTYSLDTNKYNQLQNITKELGKNPFRRIGVIDYQNNNGAMNGIGVQVGYKQFFGKKRNWGLRYYGFFDYNHAFIKSNFFNSASDVWTYGVGMDALYNFINDKNTNFLGKNNKLSVGLFGGFALAGTSWLNSQQVNLTMMNGIYNAKVSTSNFQFLFDLGLRMNLARPKKKNSDHVAQHGIELGFKIPTINTSYYSFMGAKLEYRRMYSLFLNYVFAY</sequence>
<evidence type="ECO:0000259" key="1">
    <source>
        <dbReference type="Pfam" id="PF18304"/>
    </source>
</evidence>
<dbReference type="AlphaFoldDB" id="A0AAD1DB07"/>
<accession>A0AAD1DB07</accession>
<evidence type="ECO:0000313" key="3">
    <source>
        <dbReference type="Proteomes" id="UP000289281"/>
    </source>
</evidence>
<dbReference type="EMBL" id="AP017632">
    <property type="protein sequence ID" value="BBI22387.1"/>
    <property type="molecule type" value="Genomic_DNA"/>
</dbReference>
<feature type="domain" description="SabA N-terminal extracellular adhesion" evidence="1">
    <location>
        <begin position="60"/>
        <end position="367"/>
    </location>
</feature>
<name>A0AAD1DB07_HELPX</name>
<dbReference type="InterPro" id="IPR040838">
    <property type="entry name" value="SabA_N_adhesion"/>
</dbReference>
<dbReference type="InterPro" id="IPR002718">
    <property type="entry name" value="OMP_Helicobacter"/>
</dbReference>
<dbReference type="RefSeq" id="WP_231952896.1">
    <property type="nucleotide sequence ID" value="NZ_AP017632.1"/>
</dbReference>
<protein>
    <submittedName>
        <fullName evidence="2">Helicobacter outer membrane protein</fullName>
    </submittedName>
</protein>
<dbReference type="Pfam" id="PF18304">
    <property type="entry name" value="SabA_adhesion"/>
    <property type="match status" value="1"/>
</dbReference>
<dbReference type="Proteomes" id="UP000289281">
    <property type="component" value="Chromosome"/>
</dbReference>
<organism evidence="2 3">
    <name type="scientific">Helicobacter pylori</name>
    <name type="common">Campylobacter pylori</name>
    <dbReference type="NCBI Taxonomy" id="210"/>
    <lineage>
        <taxon>Bacteria</taxon>
        <taxon>Pseudomonadati</taxon>
        <taxon>Campylobacterota</taxon>
        <taxon>Epsilonproteobacteria</taxon>
        <taxon>Campylobacterales</taxon>
        <taxon>Helicobacteraceae</taxon>
        <taxon>Helicobacter</taxon>
    </lineage>
</organism>
<reference evidence="2 3" key="1">
    <citation type="submission" date="2016-08" db="EMBL/GenBank/DDBJ databases">
        <title>Whole genome shotgun sequence of Helicobacter pylori strain ATCC43504.</title>
        <authorList>
            <person name="Mimuro H."/>
            <person name="Ogura Y."/>
            <person name="Katsura K."/>
            <person name="Hayashi T."/>
        </authorList>
    </citation>
    <scope>NUCLEOTIDE SEQUENCE [LARGE SCALE GENOMIC DNA]</scope>
    <source>
        <strain evidence="3">ATCC 43504</strain>
    </source>
</reference>
<dbReference type="PRINTS" id="PR01776">
    <property type="entry name" value="HPOMPFAMILY"/>
</dbReference>
<dbReference type="Pfam" id="PF01856">
    <property type="entry name" value="HP_OMP"/>
    <property type="match status" value="1"/>
</dbReference>
<proteinExistence type="predicted"/>